<accession>A0A9P6SY15</accession>
<dbReference type="PROSITE" id="PS50002">
    <property type="entry name" value="SH3"/>
    <property type="match status" value="1"/>
</dbReference>
<keyword evidence="5" id="KW-0732">Signal</keyword>
<proteinExistence type="predicted"/>
<feature type="chain" id="PRO_5040150810" description="SH3 domain-containing protein" evidence="5">
    <location>
        <begin position="30"/>
        <end position="395"/>
    </location>
</feature>
<feature type="region of interest" description="Disordered" evidence="3">
    <location>
        <begin position="59"/>
        <end position="189"/>
    </location>
</feature>
<evidence type="ECO:0000256" key="4">
    <source>
        <dbReference type="SAM" id="Phobius"/>
    </source>
</evidence>
<dbReference type="EMBL" id="JAAAID010001231">
    <property type="protein sequence ID" value="KAG0010974.1"/>
    <property type="molecule type" value="Genomic_DNA"/>
</dbReference>
<dbReference type="Gene3D" id="2.30.30.40">
    <property type="entry name" value="SH3 Domains"/>
    <property type="match status" value="1"/>
</dbReference>
<keyword evidence="8" id="KW-1185">Reference proteome</keyword>
<feature type="region of interest" description="Disordered" evidence="3">
    <location>
        <begin position="239"/>
        <end position="260"/>
    </location>
</feature>
<keyword evidence="1 2" id="KW-0728">SH3 domain</keyword>
<sequence length="395" mass="40976">MRYSPNYHALAVVAFIAISGSLLSSTTDALPISNNALQPLQNTESGIAHRNYLFKKRGASDPLLPSISSPQSKSPSADSTSNSAPKTSQTHNSDPSPSKAPSPSSSPAQAPHTTSTSSAQSPSKSSNPSPNASPSSSASHTSTKATKQSSAPSASASRTTPNNDSIVASGTNSVAQSSASSSPGDSVPTQVSQNVLIGIGAVCGLLVFVFGAMAFCRHRKKKNLATALLQQTAQFNHNNPYAKMSEPTTPSKESLPTAPTRPLGTYNVVATYTPALADEIEIGLGESVTILQEYDDGWCLGVNNSRNGIQGVFPRHCLEGYKNGAQYGGGNELGYYPPNAGFKAMANKRMSSIPAGGWNNGPPGGYNGDGGYGNYPSKPMPQYNDQGYYNGGGGY</sequence>
<feature type="compositionally biased region" description="Low complexity" evidence="3">
    <location>
        <begin position="60"/>
        <end position="81"/>
    </location>
</feature>
<feature type="domain" description="SH3" evidence="6">
    <location>
        <begin position="261"/>
        <end position="323"/>
    </location>
</feature>
<gene>
    <name evidence="7" type="ORF">BGZ80_001048</name>
</gene>
<evidence type="ECO:0000256" key="3">
    <source>
        <dbReference type="SAM" id="MobiDB-lite"/>
    </source>
</evidence>
<evidence type="ECO:0000313" key="7">
    <source>
        <dbReference type="EMBL" id="KAG0010974.1"/>
    </source>
</evidence>
<dbReference type="SMART" id="SM00326">
    <property type="entry name" value="SH3"/>
    <property type="match status" value="1"/>
</dbReference>
<dbReference type="InterPro" id="IPR001452">
    <property type="entry name" value="SH3_domain"/>
</dbReference>
<reference evidence="7" key="1">
    <citation type="journal article" date="2020" name="Fungal Divers.">
        <title>Resolving the Mortierellaceae phylogeny through synthesis of multi-gene phylogenetics and phylogenomics.</title>
        <authorList>
            <person name="Vandepol N."/>
            <person name="Liber J."/>
            <person name="Desiro A."/>
            <person name="Na H."/>
            <person name="Kennedy M."/>
            <person name="Barry K."/>
            <person name="Grigoriev I.V."/>
            <person name="Miller A.N."/>
            <person name="O'Donnell K."/>
            <person name="Stajich J.E."/>
            <person name="Bonito G."/>
        </authorList>
    </citation>
    <scope>NUCLEOTIDE SEQUENCE</scope>
    <source>
        <strain evidence="7">NRRL 2769</strain>
    </source>
</reference>
<name>A0A9P6SY15_9FUNG</name>
<evidence type="ECO:0000256" key="2">
    <source>
        <dbReference type="PROSITE-ProRule" id="PRU00192"/>
    </source>
</evidence>
<evidence type="ECO:0000259" key="6">
    <source>
        <dbReference type="PROSITE" id="PS50002"/>
    </source>
</evidence>
<evidence type="ECO:0000313" key="8">
    <source>
        <dbReference type="Proteomes" id="UP000703661"/>
    </source>
</evidence>
<feature type="compositionally biased region" description="Polar residues" evidence="3">
    <location>
        <begin position="158"/>
        <end position="168"/>
    </location>
</feature>
<dbReference type="Pfam" id="PF14604">
    <property type="entry name" value="SH3_9"/>
    <property type="match status" value="1"/>
</dbReference>
<organism evidence="7 8">
    <name type="scientific">Entomortierella chlamydospora</name>
    <dbReference type="NCBI Taxonomy" id="101097"/>
    <lineage>
        <taxon>Eukaryota</taxon>
        <taxon>Fungi</taxon>
        <taxon>Fungi incertae sedis</taxon>
        <taxon>Mucoromycota</taxon>
        <taxon>Mortierellomycotina</taxon>
        <taxon>Mortierellomycetes</taxon>
        <taxon>Mortierellales</taxon>
        <taxon>Mortierellaceae</taxon>
        <taxon>Entomortierella</taxon>
    </lineage>
</organism>
<dbReference type="SUPFAM" id="SSF50044">
    <property type="entry name" value="SH3-domain"/>
    <property type="match status" value="1"/>
</dbReference>
<keyword evidence="4" id="KW-1133">Transmembrane helix</keyword>
<feature type="compositionally biased region" description="Low complexity" evidence="3">
    <location>
        <begin position="95"/>
        <end position="157"/>
    </location>
</feature>
<dbReference type="OrthoDB" id="5340910at2759"/>
<feature type="transmembrane region" description="Helical" evidence="4">
    <location>
        <begin position="195"/>
        <end position="216"/>
    </location>
</feature>
<dbReference type="InterPro" id="IPR036028">
    <property type="entry name" value="SH3-like_dom_sf"/>
</dbReference>
<keyword evidence="4" id="KW-0812">Transmembrane</keyword>
<keyword evidence="4" id="KW-0472">Membrane</keyword>
<evidence type="ECO:0000256" key="5">
    <source>
        <dbReference type="SAM" id="SignalP"/>
    </source>
</evidence>
<dbReference type="AlphaFoldDB" id="A0A9P6SY15"/>
<feature type="compositionally biased region" description="Polar residues" evidence="3">
    <location>
        <begin position="82"/>
        <end position="94"/>
    </location>
</feature>
<evidence type="ECO:0000256" key="1">
    <source>
        <dbReference type="ARBA" id="ARBA00022443"/>
    </source>
</evidence>
<dbReference type="Proteomes" id="UP000703661">
    <property type="component" value="Unassembled WGS sequence"/>
</dbReference>
<comment type="caution">
    <text evidence="7">The sequence shown here is derived from an EMBL/GenBank/DDBJ whole genome shotgun (WGS) entry which is preliminary data.</text>
</comment>
<feature type="compositionally biased region" description="Low complexity" evidence="3">
    <location>
        <begin position="169"/>
        <end position="189"/>
    </location>
</feature>
<feature type="signal peptide" evidence="5">
    <location>
        <begin position="1"/>
        <end position="29"/>
    </location>
</feature>
<protein>
    <recommendedName>
        <fullName evidence="6">SH3 domain-containing protein</fullName>
    </recommendedName>
</protein>